<dbReference type="RefSeq" id="WP_153488073.1">
    <property type="nucleotide sequence ID" value="NZ_VWNA01000002.1"/>
</dbReference>
<evidence type="ECO:0000256" key="4">
    <source>
        <dbReference type="ARBA" id="ARBA00022679"/>
    </source>
</evidence>
<evidence type="ECO:0000313" key="10">
    <source>
        <dbReference type="EMBL" id="MQT14788.1"/>
    </source>
</evidence>
<dbReference type="EC" id="2.3.1.-" evidence="7"/>
<keyword evidence="6 7" id="KW-0012">Acyltransferase</keyword>
<dbReference type="CDD" id="cd06849">
    <property type="entry name" value="lipoyl_domain"/>
    <property type="match status" value="1"/>
</dbReference>
<dbReference type="InterPro" id="IPR050743">
    <property type="entry name" value="2-oxoacid_DH_E2_comp"/>
</dbReference>
<comment type="subunit">
    <text evidence="3">Forms a 24-polypeptide structural core with octahedral symmetry.</text>
</comment>
<dbReference type="EMBL" id="VWNA01000002">
    <property type="protein sequence ID" value="MQT14788.1"/>
    <property type="molecule type" value="Genomic_DNA"/>
</dbReference>
<dbReference type="GO" id="GO:0031405">
    <property type="term" value="F:lipoic acid binding"/>
    <property type="evidence" value="ECO:0007669"/>
    <property type="project" value="TreeGrafter"/>
</dbReference>
<dbReference type="Proteomes" id="UP000332515">
    <property type="component" value="Unassembled WGS sequence"/>
</dbReference>
<dbReference type="SUPFAM" id="SSF51230">
    <property type="entry name" value="Single hybrid motif"/>
    <property type="match status" value="1"/>
</dbReference>
<name>A0A6A7Y9V2_9HYPH</name>
<dbReference type="AlphaFoldDB" id="A0A6A7Y9V2"/>
<gene>
    <name evidence="10" type="ORF">F0357_19430</name>
</gene>
<dbReference type="PANTHER" id="PTHR43178:SF5">
    <property type="entry name" value="LIPOAMIDE ACYLTRANSFERASE COMPONENT OF BRANCHED-CHAIN ALPHA-KETO ACID DEHYDROGENASE COMPLEX, MITOCHONDRIAL"/>
    <property type="match status" value="1"/>
</dbReference>
<evidence type="ECO:0000256" key="5">
    <source>
        <dbReference type="ARBA" id="ARBA00022823"/>
    </source>
</evidence>
<evidence type="ECO:0000259" key="9">
    <source>
        <dbReference type="PROSITE" id="PS50968"/>
    </source>
</evidence>
<comment type="cofactor">
    <cofactor evidence="1 7">
        <name>(R)-lipoate</name>
        <dbReference type="ChEBI" id="CHEBI:83088"/>
    </cofactor>
</comment>
<evidence type="ECO:0000256" key="6">
    <source>
        <dbReference type="ARBA" id="ARBA00023315"/>
    </source>
</evidence>
<sequence>MADTIIMPQLGETVAEGKILTWFKKIGDAVAPGDRLFEVETDKVTIDVEAIASGTITAIAVGDGETATIGTVVAVLDGAVAAPAAVAPPAAEPVANEAPTLRHEPVPPPSVTIHPAGPLDPFEEVRTPVGRFGNRDGLAGLKVTPLARRLIAQSGADTRAIADIVRGRQGHRVGRADVEAVLATAKQAPAPVQPVAPAPRPQAPTPSPAAAGGTVIPLNAIRQRTGERLAENWRTIPHVFQAVEVDFTRIDKARLAHREAFKAATGLSLTYLPFIARATAMALTAFPQANARFEAGTLYANADVNLGIAVDLGHNGLVVPVVRQADGMTVAGLAKAIGRLVQKARAGKLGLDDLSGGTYSISNNGAFGTLFTTPIINAPQVAILSTDAIRPRPAVVRTEAGDVIVPRLMGMVGQSFDHRAFDGAYSAAFLSHLKTILEERDWHAELA</sequence>
<evidence type="ECO:0000256" key="3">
    <source>
        <dbReference type="ARBA" id="ARBA00011484"/>
    </source>
</evidence>
<feature type="compositionally biased region" description="Pro residues" evidence="8">
    <location>
        <begin position="191"/>
        <end position="207"/>
    </location>
</feature>
<dbReference type="SUPFAM" id="SSF52777">
    <property type="entry name" value="CoA-dependent acyltransferases"/>
    <property type="match status" value="1"/>
</dbReference>
<reference evidence="10 11" key="1">
    <citation type="submission" date="2019-09" db="EMBL/GenBank/DDBJ databases">
        <title>Segnochrobactrum spirostomi gen. nov., sp. nov., isolated from the ciliate Spirostomum cf. yagiui and description of a novel family, Segnochrobactraceae fam. nov. within the order Rhizobiales of the class Alphaproteobacteria.</title>
        <authorList>
            <person name="Akter S."/>
            <person name="Shazib S.U.A."/>
            <person name="Shin M.K."/>
        </authorList>
    </citation>
    <scope>NUCLEOTIDE SEQUENCE [LARGE SCALE GENOMIC DNA]</scope>
    <source>
        <strain evidence="10 11">Sp-1</strain>
    </source>
</reference>
<evidence type="ECO:0000256" key="7">
    <source>
        <dbReference type="RuleBase" id="RU003423"/>
    </source>
</evidence>
<keyword evidence="4 7" id="KW-0808">Transferase</keyword>
<evidence type="ECO:0000313" key="11">
    <source>
        <dbReference type="Proteomes" id="UP000332515"/>
    </source>
</evidence>
<keyword evidence="11" id="KW-1185">Reference proteome</keyword>
<comment type="caution">
    <text evidence="10">The sequence shown here is derived from an EMBL/GenBank/DDBJ whole genome shotgun (WGS) entry which is preliminary data.</text>
</comment>
<dbReference type="GO" id="GO:0005737">
    <property type="term" value="C:cytoplasm"/>
    <property type="evidence" value="ECO:0007669"/>
    <property type="project" value="TreeGrafter"/>
</dbReference>
<dbReference type="GO" id="GO:0016407">
    <property type="term" value="F:acetyltransferase activity"/>
    <property type="evidence" value="ECO:0007669"/>
    <property type="project" value="TreeGrafter"/>
</dbReference>
<keyword evidence="5 7" id="KW-0450">Lipoyl</keyword>
<dbReference type="InterPro" id="IPR011053">
    <property type="entry name" value="Single_hybrid_motif"/>
</dbReference>
<dbReference type="Gene3D" id="2.40.50.100">
    <property type="match status" value="1"/>
</dbReference>
<proteinExistence type="inferred from homology"/>
<dbReference type="PROSITE" id="PS00189">
    <property type="entry name" value="LIPOYL"/>
    <property type="match status" value="1"/>
</dbReference>
<dbReference type="Gene3D" id="3.30.559.10">
    <property type="entry name" value="Chloramphenicol acetyltransferase-like domain"/>
    <property type="match status" value="1"/>
</dbReference>
<evidence type="ECO:0000256" key="1">
    <source>
        <dbReference type="ARBA" id="ARBA00001938"/>
    </source>
</evidence>
<protein>
    <recommendedName>
        <fullName evidence="7">Dihydrolipoamide acetyltransferase component of pyruvate dehydrogenase complex</fullName>
        <ecNumber evidence="7">2.3.1.-</ecNumber>
    </recommendedName>
</protein>
<dbReference type="PANTHER" id="PTHR43178">
    <property type="entry name" value="DIHYDROLIPOAMIDE ACETYLTRANSFERASE COMPONENT OF PYRUVATE DEHYDROGENASE COMPLEX"/>
    <property type="match status" value="1"/>
</dbReference>
<dbReference type="Pfam" id="PF00198">
    <property type="entry name" value="2-oxoacid_dh"/>
    <property type="match status" value="1"/>
</dbReference>
<accession>A0A6A7Y9V2</accession>
<dbReference type="InterPro" id="IPR001078">
    <property type="entry name" value="2-oxoacid_DH_actylTfrase"/>
</dbReference>
<feature type="region of interest" description="Disordered" evidence="8">
    <location>
        <begin position="191"/>
        <end position="213"/>
    </location>
</feature>
<dbReference type="InterPro" id="IPR003016">
    <property type="entry name" value="2-oxoA_DH_lipoyl-BS"/>
</dbReference>
<comment type="similarity">
    <text evidence="2 7">Belongs to the 2-oxoacid dehydrogenase family.</text>
</comment>
<evidence type="ECO:0000256" key="8">
    <source>
        <dbReference type="SAM" id="MobiDB-lite"/>
    </source>
</evidence>
<evidence type="ECO:0000256" key="2">
    <source>
        <dbReference type="ARBA" id="ARBA00007317"/>
    </source>
</evidence>
<dbReference type="InterPro" id="IPR023213">
    <property type="entry name" value="CAT-like_dom_sf"/>
</dbReference>
<dbReference type="InterPro" id="IPR000089">
    <property type="entry name" value="Biotin_lipoyl"/>
</dbReference>
<dbReference type="PROSITE" id="PS50968">
    <property type="entry name" value="BIOTINYL_LIPOYL"/>
    <property type="match status" value="1"/>
</dbReference>
<organism evidence="10 11">
    <name type="scientific">Segnochrobactrum spirostomi</name>
    <dbReference type="NCBI Taxonomy" id="2608987"/>
    <lineage>
        <taxon>Bacteria</taxon>
        <taxon>Pseudomonadati</taxon>
        <taxon>Pseudomonadota</taxon>
        <taxon>Alphaproteobacteria</taxon>
        <taxon>Hyphomicrobiales</taxon>
        <taxon>Segnochrobactraceae</taxon>
        <taxon>Segnochrobactrum</taxon>
    </lineage>
</organism>
<dbReference type="Pfam" id="PF00364">
    <property type="entry name" value="Biotin_lipoyl"/>
    <property type="match status" value="1"/>
</dbReference>
<feature type="domain" description="Lipoyl-binding" evidence="9">
    <location>
        <begin position="2"/>
        <end position="77"/>
    </location>
</feature>